<comment type="caution">
    <text evidence="1">The sequence shown here is derived from an EMBL/GenBank/DDBJ whole genome shotgun (WGS) entry which is preliminary data.</text>
</comment>
<dbReference type="Proteomes" id="UP000023152">
    <property type="component" value="Unassembled WGS sequence"/>
</dbReference>
<name>X6P1J6_RETFI</name>
<dbReference type="EMBL" id="ASPP01004468">
    <property type="protein sequence ID" value="ETO32126.1"/>
    <property type="molecule type" value="Genomic_DNA"/>
</dbReference>
<organism evidence="1 2">
    <name type="scientific">Reticulomyxa filosa</name>
    <dbReference type="NCBI Taxonomy" id="46433"/>
    <lineage>
        <taxon>Eukaryota</taxon>
        <taxon>Sar</taxon>
        <taxon>Rhizaria</taxon>
        <taxon>Retaria</taxon>
        <taxon>Foraminifera</taxon>
        <taxon>Monothalamids</taxon>
        <taxon>Reticulomyxidae</taxon>
        <taxon>Reticulomyxa</taxon>
    </lineage>
</organism>
<gene>
    <name evidence="1" type="ORF">RFI_04995</name>
</gene>
<dbReference type="AlphaFoldDB" id="X6P1J6"/>
<keyword evidence="2" id="KW-1185">Reference proteome</keyword>
<reference evidence="1 2" key="1">
    <citation type="journal article" date="2013" name="Curr. Biol.">
        <title>The Genome of the Foraminiferan Reticulomyxa filosa.</title>
        <authorList>
            <person name="Glockner G."/>
            <person name="Hulsmann N."/>
            <person name="Schleicher M."/>
            <person name="Noegel A.A."/>
            <person name="Eichinger L."/>
            <person name="Gallinger C."/>
            <person name="Pawlowski J."/>
            <person name="Sierra R."/>
            <person name="Euteneuer U."/>
            <person name="Pillet L."/>
            <person name="Moustafa A."/>
            <person name="Platzer M."/>
            <person name="Groth M."/>
            <person name="Szafranski K."/>
            <person name="Schliwa M."/>
        </authorList>
    </citation>
    <scope>NUCLEOTIDE SEQUENCE [LARGE SCALE GENOMIC DNA]</scope>
</reference>
<protein>
    <submittedName>
        <fullName evidence="1">Uncharacterized protein</fullName>
    </submittedName>
</protein>
<proteinExistence type="predicted"/>
<sequence>MYTNSFYYICNEHVKVVGGMQSEPESGKYETEMKALVKLYGDVMKEEELKKYIYQNNGNVSMVIEQITTILLNQKVISLSHKNTIHLDIIFCTAKINRLLSKIQPKRKKLNKLRLS</sequence>
<evidence type="ECO:0000313" key="2">
    <source>
        <dbReference type="Proteomes" id="UP000023152"/>
    </source>
</evidence>
<accession>X6P1J6</accession>
<evidence type="ECO:0000313" key="1">
    <source>
        <dbReference type="EMBL" id="ETO32126.1"/>
    </source>
</evidence>